<keyword evidence="4" id="KW-1185">Reference proteome</keyword>
<dbReference type="SMART" id="SM00244">
    <property type="entry name" value="PHB"/>
    <property type="match status" value="1"/>
</dbReference>
<protein>
    <recommendedName>
        <fullName evidence="1">Band 7 domain-containing protein</fullName>
    </recommendedName>
</protein>
<dbReference type="Gene3D" id="3.30.479.30">
    <property type="entry name" value="Band 7 domain"/>
    <property type="match status" value="1"/>
</dbReference>
<dbReference type="KEGG" id="gtt:GUITHDRAFT_158272"/>
<dbReference type="RefSeq" id="XP_005827753.1">
    <property type="nucleotide sequence ID" value="XM_005827696.1"/>
</dbReference>
<proteinExistence type="predicted"/>
<dbReference type="Pfam" id="PF01145">
    <property type="entry name" value="Band_7"/>
    <property type="match status" value="1"/>
</dbReference>
<dbReference type="GeneID" id="17297515"/>
<dbReference type="InterPro" id="IPR050710">
    <property type="entry name" value="Band7/mec-2_domain"/>
</dbReference>
<dbReference type="PANTHER" id="PTHR43327:SF10">
    <property type="entry name" value="STOMATIN-LIKE PROTEIN 2, MITOCHONDRIAL"/>
    <property type="match status" value="1"/>
</dbReference>
<feature type="domain" description="Band 7" evidence="1">
    <location>
        <begin position="4"/>
        <end position="162"/>
    </location>
</feature>
<reference evidence="4" key="2">
    <citation type="submission" date="2012-11" db="EMBL/GenBank/DDBJ databases">
        <authorList>
            <person name="Kuo A."/>
            <person name="Curtis B.A."/>
            <person name="Tanifuji G."/>
            <person name="Burki F."/>
            <person name="Gruber A."/>
            <person name="Irimia M."/>
            <person name="Maruyama S."/>
            <person name="Arias M.C."/>
            <person name="Ball S.G."/>
            <person name="Gile G.H."/>
            <person name="Hirakawa Y."/>
            <person name="Hopkins J.F."/>
            <person name="Rensing S.A."/>
            <person name="Schmutz J."/>
            <person name="Symeonidi A."/>
            <person name="Elias M."/>
            <person name="Eveleigh R.J."/>
            <person name="Herman E.K."/>
            <person name="Klute M.J."/>
            <person name="Nakayama T."/>
            <person name="Obornik M."/>
            <person name="Reyes-Prieto A."/>
            <person name="Armbrust E.V."/>
            <person name="Aves S.J."/>
            <person name="Beiko R.G."/>
            <person name="Coutinho P."/>
            <person name="Dacks J.B."/>
            <person name="Durnford D.G."/>
            <person name="Fast N.M."/>
            <person name="Green B.R."/>
            <person name="Grisdale C."/>
            <person name="Hempe F."/>
            <person name="Henrissat B."/>
            <person name="Hoppner M.P."/>
            <person name="Ishida K.-I."/>
            <person name="Kim E."/>
            <person name="Koreny L."/>
            <person name="Kroth P.G."/>
            <person name="Liu Y."/>
            <person name="Malik S.-B."/>
            <person name="Maier U.G."/>
            <person name="McRose D."/>
            <person name="Mock T."/>
            <person name="Neilson J.A."/>
            <person name="Onodera N.T."/>
            <person name="Poole A.M."/>
            <person name="Pritham E.J."/>
            <person name="Richards T.A."/>
            <person name="Rocap G."/>
            <person name="Roy S.W."/>
            <person name="Sarai C."/>
            <person name="Schaack S."/>
            <person name="Shirato S."/>
            <person name="Slamovits C.H."/>
            <person name="Spencer D.F."/>
            <person name="Suzuki S."/>
            <person name="Worden A.Z."/>
            <person name="Zauner S."/>
            <person name="Barry K."/>
            <person name="Bell C."/>
            <person name="Bharti A.K."/>
            <person name="Crow J.A."/>
            <person name="Grimwood J."/>
            <person name="Kramer R."/>
            <person name="Lindquist E."/>
            <person name="Lucas S."/>
            <person name="Salamov A."/>
            <person name="McFadden G.I."/>
            <person name="Lane C.E."/>
            <person name="Keeling P.J."/>
            <person name="Gray M.W."/>
            <person name="Grigoriev I.V."/>
            <person name="Archibald J.M."/>
        </authorList>
    </citation>
    <scope>NUCLEOTIDE SEQUENCE</scope>
    <source>
        <strain evidence="4">CCMP2712</strain>
    </source>
</reference>
<dbReference type="PaxDb" id="55529-EKX40773"/>
<dbReference type="PANTHER" id="PTHR43327">
    <property type="entry name" value="STOMATIN-LIKE PROTEIN 2, MITOCHONDRIAL"/>
    <property type="match status" value="1"/>
</dbReference>
<dbReference type="InterPro" id="IPR001107">
    <property type="entry name" value="Band_7"/>
</dbReference>
<dbReference type="EnsemblProtists" id="EKX40773">
    <property type="protein sequence ID" value="EKX40773"/>
    <property type="gene ID" value="GUITHDRAFT_158272"/>
</dbReference>
<dbReference type="HOGENOM" id="CLU_024949_5_1_1"/>
<dbReference type="OrthoDB" id="434619at2759"/>
<gene>
    <name evidence="2" type="ORF">GUITHDRAFT_158272</name>
</gene>
<organism evidence="2">
    <name type="scientific">Guillardia theta (strain CCMP2712)</name>
    <name type="common">Cryptophyte</name>
    <dbReference type="NCBI Taxonomy" id="905079"/>
    <lineage>
        <taxon>Eukaryota</taxon>
        <taxon>Cryptophyceae</taxon>
        <taxon>Pyrenomonadales</taxon>
        <taxon>Geminigeraceae</taxon>
        <taxon>Guillardia</taxon>
    </lineage>
</organism>
<accession>L1IX03</accession>
<dbReference type="SUPFAM" id="SSF117892">
    <property type="entry name" value="Band 7/SPFH domain"/>
    <property type="match status" value="1"/>
</dbReference>
<name>L1IX03_GUITC</name>
<dbReference type="InterPro" id="IPR036013">
    <property type="entry name" value="Band_7/SPFH_dom_sf"/>
</dbReference>
<dbReference type="STRING" id="905079.L1IX03"/>
<reference evidence="2 4" key="1">
    <citation type="journal article" date="2012" name="Nature">
        <title>Algal genomes reveal evolutionary mosaicism and the fate of nucleomorphs.</title>
        <authorList>
            <consortium name="DOE Joint Genome Institute"/>
            <person name="Curtis B.A."/>
            <person name="Tanifuji G."/>
            <person name="Burki F."/>
            <person name="Gruber A."/>
            <person name="Irimia M."/>
            <person name="Maruyama S."/>
            <person name="Arias M.C."/>
            <person name="Ball S.G."/>
            <person name="Gile G.H."/>
            <person name="Hirakawa Y."/>
            <person name="Hopkins J.F."/>
            <person name="Kuo A."/>
            <person name="Rensing S.A."/>
            <person name="Schmutz J."/>
            <person name="Symeonidi A."/>
            <person name="Elias M."/>
            <person name="Eveleigh R.J."/>
            <person name="Herman E.K."/>
            <person name="Klute M.J."/>
            <person name="Nakayama T."/>
            <person name="Obornik M."/>
            <person name="Reyes-Prieto A."/>
            <person name="Armbrust E.V."/>
            <person name="Aves S.J."/>
            <person name="Beiko R.G."/>
            <person name="Coutinho P."/>
            <person name="Dacks J.B."/>
            <person name="Durnford D.G."/>
            <person name="Fast N.M."/>
            <person name="Green B.R."/>
            <person name="Grisdale C.J."/>
            <person name="Hempel F."/>
            <person name="Henrissat B."/>
            <person name="Hoppner M.P."/>
            <person name="Ishida K."/>
            <person name="Kim E."/>
            <person name="Koreny L."/>
            <person name="Kroth P.G."/>
            <person name="Liu Y."/>
            <person name="Malik S.B."/>
            <person name="Maier U.G."/>
            <person name="McRose D."/>
            <person name="Mock T."/>
            <person name="Neilson J.A."/>
            <person name="Onodera N.T."/>
            <person name="Poole A.M."/>
            <person name="Pritham E.J."/>
            <person name="Richards T.A."/>
            <person name="Rocap G."/>
            <person name="Roy S.W."/>
            <person name="Sarai C."/>
            <person name="Schaack S."/>
            <person name="Shirato S."/>
            <person name="Slamovits C.H."/>
            <person name="Spencer D.F."/>
            <person name="Suzuki S."/>
            <person name="Worden A.Z."/>
            <person name="Zauner S."/>
            <person name="Barry K."/>
            <person name="Bell C."/>
            <person name="Bharti A.K."/>
            <person name="Crow J.A."/>
            <person name="Grimwood J."/>
            <person name="Kramer R."/>
            <person name="Lindquist E."/>
            <person name="Lucas S."/>
            <person name="Salamov A."/>
            <person name="McFadden G.I."/>
            <person name="Lane C.E."/>
            <person name="Keeling P.J."/>
            <person name="Gray M.W."/>
            <person name="Grigoriev I.V."/>
            <person name="Archibald J.M."/>
        </authorList>
    </citation>
    <scope>NUCLEOTIDE SEQUENCE</scope>
    <source>
        <strain evidence="2 4">CCMP2712</strain>
    </source>
</reference>
<evidence type="ECO:0000313" key="4">
    <source>
        <dbReference type="Proteomes" id="UP000011087"/>
    </source>
</evidence>
<evidence type="ECO:0000313" key="2">
    <source>
        <dbReference type="EMBL" id="EKX40773.1"/>
    </source>
</evidence>
<dbReference type="AlphaFoldDB" id="L1IX03"/>
<dbReference type="CDD" id="cd03407">
    <property type="entry name" value="SPFH_like_u4"/>
    <property type="match status" value="1"/>
</dbReference>
<dbReference type="EMBL" id="JH993028">
    <property type="protein sequence ID" value="EKX40773.1"/>
    <property type="molecule type" value="Genomic_DNA"/>
</dbReference>
<dbReference type="OMA" id="RVYTFDM"/>
<dbReference type="eggNOG" id="KOG2620">
    <property type="taxonomic scope" value="Eukaryota"/>
</dbReference>
<evidence type="ECO:0000259" key="1">
    <source>
        <dbReference type="SMART" id="SM00244"/>
    </source>
</evidence>
<sequence length="285" mass="31625">MSFLCCTCVDQSQRGILQTCGKFTEILNPGFSFVYWPFQTVDFVSIKVTQINVNTHTKTKDNVTVTVTCAIQYSVTPQECDDYYFKLHNPHMQISAYVDDCIRSQIPTMTLDESFESKESMADAVKSQVAHSMEPYGIEVHQALITNMQPDATVMAAMNKINAARRQREAAIEKAEADKILQVRAAEAEAEAKHLSGKGTAMMRHAITNGFKSSIESMQESCGLQPSEVVHMMLVTQYMDVLKDFAQSGRATMVVPHGPSALSDVEQQVRGGFQQSLPMTSNSMI</sequence>
<reference evidence="3" key="3">
    <citation type="submission" date="2016-03" db="UniProtKB">
        <authorList>
            <consortium name="EnsemblProtists"/>
        </authorList>
    </citation>
    <scope>IDENTIFICATION</scope>
</reference>
<evidence type="ECO:0000313" key="3">
    <source>
        <dbReference type="EnsemblProtists" id="EKX40773"/>
    </source>
</evidence>
<dbReference type="Proteomes" id="UP000011087">
    <property type="component" value="Unassembled WGS sequence"/>
</dbReference>